<dbReference type="GO" id="GO:0005886">
    <property type="term" value="C:plasma membrane"/>
    <property type="evidence" value="ECO:0007669"/>
    <property type="project" value="UniProtKB-SubCell"/>
</dbReference>
<evidence type="ECO:0000256" key="4">
    <source>
        <dbReference type="ARBA" id="ARBA00022692"/>
    </source>
</evidence>
<feature type="transmembrane region" description="Helical" evidence="7">
    <location>
        <begin position="58"/>
        <end position="78"/>
    </location>
</feature>
<feature type="transmembrane region" description="Helical" evidence="7">
    <location>
        <begin position="90"/>
        <end position="112"/>
    </location>
</feature>
<gene>
    <name evidence="9" type="ORF">CXZ10_00675</name>
</gene>
<dbReference type="EMBL" id="PJNW01000001">
    <property type="protein sequence ID" value="PKR91261.1"/>
    <property type="molecule type" value="Genomic_DNA"/>
</dbReference>
<keyword evidence="3" id="KW-1003">Cell membrane</keyword>
<evidence type="ECO:0000256" key="2">
    <source>
        <dbReference type="ARBA" id="ARBA00022448"/>
    </source>
</evidence>
<dbReference type="RefSeq" id="WP_101287026.1">
    <property type="nucleotide sequence ID" value="NZ_FOUQ01000007.1"/>
</dbReference>
<evidence type="ECO:0000313" key="10">
    <source>
        <dbReference type="Proteomes" id="UP000233491"/>
    </source>
</evidence>
<dbReference type="PANTHER" id="PTHR30193">
    <property type="entry name" value="ABC TRANSPORTER PERMEASE PROTEIN"/>
    <property type="match status" value="1"/>
</dbReference>
<dbReference type="InterPro" id="IPR000515">
    <property type="entry name" value="MetI-like"/>
</dbReference>
<feature type="transmembrane region" description="Helical" evidence="7">
    <location>
        <begin position="25"/>
        <end position="46"/>
    </location>
</feature>
<feature type="transmembrane region" description="Helical" evidence="7">
    <location>
        <begin position="283"/>
        <end position="308"/>
    </location>
</feature>
<dbReference type="CDD" id="cd06261">
    <property type="entry name" value="TM_PBP2"/>
    <property type="match status" value="1"/>
</dbReference>
<evidence type="ECO:0000256" key="7">
    <source>
        <dbReference type="RuleBase" id="RU363032"/>
    </source>
</evidence>
<dbReference type="Proteomes" id="UP000233491">
    <property type="component" value="Unassembled WGS sequence"/>
</dbReference>
<evidence type="ECO:0000256" key="3">
    <source>
        <dbReference type="ARBA" id="ARBA00022475"/>
    </source>
</evidence>
<dbReference type="AlphaFoldDB" id="A0A1I4UA62"/>
<evidence type="ECO:0000256" key="6">
    <source>
        <dbReference type="ARBA" id="ARBA00023136"/>
    </source>
</evidence>
<sequence length="372" mass="41121">MTLLNPDADEHSAELARARRRRNRAIFTLLSGIVAALVLFEGFFVLRDSQAPKLVTALFAMIWGGGGMAILYLIANQLVEFTPSQWQRRLTPVVFVLPAIAFVVYFLALPAARTFIASLFDRNGTNFVGLANYITVFTEPFMLTTFRNNVLWIVFGATFTIAFGLLVAALADRSKFENLAKAIIFMPMAISLVGAGVIWRFIYAVRDPSDVQIGLLNAIVVALGGEPQAWIAMLQPWNNLFLIVIVVWMQTGYAMVLFSAAIKSVPTDIIEAARVDGAGEFKIFFSIIIPSIMGTIVTVSATVIIFTLKIFDVVLVMTGGQYGTDVIATQFYNQYFVNRNFGLGSAIAIVLLLTVIPVMVYNLRQFNKRETL</sequence>
<dbReference type="Pfam" id="PF00528">
    <property type="entry name" value="BPD_transp_1"/>
    <property type="match status" value="1"/>
</dbReference>
<evidence type="ECO:0000313" key="9">
    <source>
        <dbReference type="EMBL" id="PKR91261.1"/>
    </source>
</evidence>
<dbReference type="OrthoDB" id="9805974at2"/>
<name>A0A1I4UA62_9HYPH</name>
<evidence type="ECO:0000259" key="8">
    <source>
        <dbReference type="PROSITE" id="PS50928"/>
    </source>
</evidence>
<proteinExistence type="inferred from homology"/>
<evidence type="ECO:0000256" key="5">
    <source>
        <dbReference type="ARBA" id="ARBA00022989"/>
    </source>
</evidence>
<feature type="transmembrane region" description="Helical" evidence="7">
    <location>
        <begin position="150"/>
        <end position="171"/>
    </location>
</feature>
<comment type="similarity">
    <text evidence="7">Belongs to the binding-protein-dependent transport system permease family.</text>
</comment>
<feature type="transmembrane region" description="Helical" evidence="7">
    <location>
        <begin position="341"/>
        <end position="363"/>
    </location>
</feature>
<evidence type="ECO:0000256" key="1">
    <source>
        <dbReference type="ARBA" id="ARBA00004651"/>
    </source>
</evidence>
<dbReference type="Gene3D" id="1.10.3720.10">
    <property type="entry name" value="MetI-like"/>
    <property type="match status" value="1"/>
</dbReference>
<keyword evidence="2 7" id="KW-0813">Transport</keyword>
<keyword evidence="6 7" id="KW-0472">Membrane</keyword>
<accession>A0A1I4UA62</accession>
<dbReference type="PANTHER" id="PTHR30193:SF18">
    <property type="entry name" value="OSMOPROTECTIVE COMPOUNDS UPTAKE PERMEASE PROTEIN GGTC"/>
    <property type="match status" value="1"/>
</dbReference>
<keyword evidence="5 7" id="KW-1133">Transmembrane helix</keyword>
<dbReference type="InterPro" id="IPR051393">
    <property type="entry name" value="ABC_transporter_permease"/>
</dbReference>
<feature type="domain" description="ABC transmembrane type-1" evidence="8">
    <location>
        <begin position="146"/>
        <end position="362"/>
    </location>
</feature>
<protein>
    <submittedName>
        <fullName evidence="9">ABC transporter</fullName>
    </submittedName>
</protein>
<feature type="transmembrane region" description="Helical" evidence="7">
    <location>
        <begin position="240"/>
        <end position="262"/>
    </location>
</feature>
<comment type="caution">
    <text evidence="9">The sequence shown here is derived from an EMBL/GenBank/DDBJ whole genome shotgun (WGS) entry which is preliminary data.</text>
</comment>
<comment type="subcellular location">
    <subcellularLocation>
        <location evidence="1 7">Cell membrane</location>
        <topology evidence="1 7">Multi-pass membrane protein</topology>
    </subcellularLocation>
</comment>
<reference evidence="9 10" key="1">
    <citation type="submission" date="2017-12" db="EMBL/GenBank/DDBJ databases">
        <title>Anaerobic carbon monoxide metabolism by Pleomorphomonas carboxyditropha sp. nov., a new mesophilic hydrogenogenic carboxidotroph.</title>
        <authorList>
            <person name="Esquivel-Elizondo S."/>
            <person name="Krajmalnik-Brown R."/>
        </authorList>
    </citation>
    <scope>NUCLEOTIDE SEQUENCE [LARGE SCALE GENOMIC DNA]</scope>
    <source>
        <strain evidence="9 10">R5-392</strain>
    </source>
</reference>
<organism evidence="9 10">
    <name type="scientific">Pleomorphomonas diazotrophica</name>
    <dbReference type="NCBI Taxonomy" id="1166257"/>
    <lineage>
        <taxon>Bacteria</taxon>
        <taxon>Pseudomonadati</taxon>
        <taxon>Pseudomonadota</taxon>
        <taxon>Alphaproteobacteria</taxon>
        <taxon>Hyphomicrobiales</taxon>
        <taxon>Pleomorphomonadaceae</taxon>
        <taxon>Pleomorphomonas</taxon>
    </lineage>
</organism>
<dbReference type="InterPro" id="IPR035906">
    <property type="entry name" value="MetI-like_sf"/>
</dbReference>
<feature type="transmembrane region" description="Helical" evidence="7">
    <location>
        <begin position="183"/>
        <end position="202"/>
    </location>
</feature>
<dbReference type="PROSITE" id="PS50928">
    <property type="entry name" value="ABC_TM1"/>
    <property type="match status" value="1"/>
</dbReference>
<dbReference type="SUPFAM" id="SSF161098">
    <property type="entry name" value="MetI-like"/>
    <property type="match status" value="1"/>
</dbReference>
<keyword evidence="4 7" id="KW-0812">Transmembrane</keyword>
<dbReference type="GO" id="GO:0055085">
    <property type="term" value="P:transmembrane transport"/>
    <property type="evidence" value="ECO:0007669"/>
    <property type="project" value="InterPro"/>
</dbReference>
<keyword evidence="10" id="KW-1185">Reference proteome</keyword>